<dbReference type="RefSeq" id="WP_062276945.1">
    <property type="nucleotide sequence ID" value="NZ_DF968179.1"/>
</dbReference>
<dbReference type="PANTHER" id="PTHR48090">
    <property type="entry name" value="UNDECAPRENYL-PHOSPHATE 4-DEOXY-4-FORMAMIDO-L-ARABINOSE TRANSFERASE-RELATED"/>
    <property type="match status" value="1"/>
</dbReference>
<dbReference type="GO" id="GO:0016740">
    <property type="term" value="F:transferase activity"/>
    <property type="evidence" value="ECO:0007669"/>
    <property type="project" value="UniProtKB-KW"/>
</dbReference>
<dbReference type="Gene3D" id="3.40.50.150">
    <property type="entry name" value="Vaccinia Virus protein VP39"/>
    <property type="match status" value="1"/>
</dbReference>
<reference evidence="2" key="1">
    <citation type="journal article" date="2015" name="Genome Announc.">
        <title>Draft Genome Sequence of Anaerolineae Strain TC1, a Novel Isolate from a Methanogenic Wastewater Treatment System.</title>
        <authorList>
            <person name="Matsuura N."/>
            <person name="Tourlousse D.M."/>
            <person name="Sun L."/>
            <person name="Toyonaga M."/>
            <person name="Kuroda K."/>
            <person name="Ohashi A."/>
            <person name="Cruz R."/>
            <person name="Yamaguchi T."/>
            <person name="Sekiguchi Y."/>
        </authorList>
    </citation>
    <scope>NUCLEOTIDE SEQUENCE [LARGE SCALE GENOMIC DNA]</scope>
    <source>
        <strain evidence="2">TC1</strain>
    </source>
</reference>
<dbReference type="InterPro" id="IPR029063">
    <property type="entry name" value="SAM-dependent_MTases_sf"/>
</dbReference>
<dbReference type="OrthoDB" id="9810303at2"/>
<keyword evidence="3" id="KW-1185">Reference proteome</keyword>
<dbReference type="Proteomes" id="UP000053370">
    <property type="component" value="Unassembled WGS sequence"/>
</dbReference>
<evidence type="ECO:0000259" key="1">
    <source>
        <dbReference type="Pfam" id="PF00535"/>
    </source>
</evidence>
<dbReference type="CDD" id="cd04179">
    <property type="entry name" value="DPM_DPG-synthase_like"/>
    <property type="match status" value="1"/>
</dbReference>
<protein>
    <submittedName>
        <fullName evidence="2">Glycosyltransferase</fullName>
    </submittedName>
</protein>
<evidence type="ECO:0000313" key="3">
    <source>
        <dbReference type="Proteomes" id="UP000053370"/>
    </source>
</evidence>
<dbReference type="CDD" id="cd02440">
    <property type="entry name" value="AdoMet_MTases"/>
    <property type="match status" value="1"/>
</dbReference>
<organism evidence="2">
    <name type="scientific">Flexilinea flocculi</name>
    <dbReference type="NCBI Taxonomy" id="1678840"/>
    <lineage>
        <taxon>Bacteria</taxon>
        <taxon>Bacillati</taxon>
        <taxon>Chloroflexota</taxon>
        <taxon>Anaerolineae</taxon>
        <taxon>Anaerolineales</taxon>
        <taxon>Anaerolineaceae</taxon>
        <taxon>Flexilinea</taxon>
    </lineage>
</organism>
<dbReference type="PANTHER" id="PTHR48090:SF7">
    <property type="entry name" value="RFBJ PROTEIN"/>
    <property type="match status" value="1"/>
</dbReference>
<dbReference type="AlphaFoldDB" id="A0A0K8P944"/>
<dbReference type="Gene3D" id="3.90.550.10">
    <property type="entry name" value="Spore Coat Polysaccharide Biosynthesis Protein SpsA, Chain A"/>
    <property type="match status" value="1"/>
</dbReference>
<accession>A0A0K8P944</accession>
<dbReference type="SUPFAM" id="SSF53448">
    <property type="entry name" value="Nucleotide-diphospho-sugar transferases"/>
    <property type="match status" value="1"/>
</dbReference>
<dbReference type="InterPro" id="IPR029044">
    <property type="entry name" value="Nucleotide-diphossugar_trans"/>
</dbReference>
<dbReference type="SUPFAM" id="SSF53335">
    <property type="entry name" value="S-adenosyl-L-methionine-dependent methyltransferases"/>
    <property type="match status" value="1"/>
</dbReference>
<dbReference type="Pfam" id="PF13489">
    <property type="entry name" value="Methyltransf_23"/>
    <property type="match status" value="1"/>
</dbReference>
<dbReference type="EMBL" id="DF968179">
    <property type="protein sequence ID" value="GAP39162.1"/>
    <property type="molecule type" value="Genomic_DNA"/>
</dbReference>
<evidence type="ECO:0000313" key="2">
    <source>
        <dbReference type="EMBL" id="GAP39162.1"/>
    </source>
</evidence>
<keyword evidence="2" id="KW-0808">Transferase</keyword>
<name>A0A0K8P944_9CHLR</name>
<sequence>MKKILVFVVAYQAENFIENVLDRISAQINDSYYYEILVIDDCSKDRTYELAQKFAFAHPEITITNLYNPINQGYGGNQQIGYLYAIDHHFDVVILLHGDGQYPPEYINEMAEPILNGDFDVMLGSRMKVKTDALRGGMPLYKWIGNQILTWSENALLKQKLSEYHTGFRAYKVDVLRQIPFQFDSKYYDFDTDIIIQVADNHFRIGEIPIPTKYGDEICRVNGMKYAKMIMKSCIESRIMRFGLFYNPKFDYEINSQEQSLYEGKFGLFSSHQFTVDLLPSGATVLDLGAGPGYMAKALSEKNISVTSVDKIITEKLEKYSQKTIQADLNHLNFSEIKGQFNYILLLDILEFLDSPEKLLQEIRESFAPDHPNVVISTGNVAFFITRFSLFFGKFNYGKLGILEMKKKRLFTQNSLKRMLKDNGFQILSVKGIPAPYQKAIPNHKGLSSFLQHINNFLIHISKGLFAYQILMTAKPSLTLPQLLENAKQQKQPG</sequence>
<feature type="domain" description="Glycosyltransferase 2-like" evidence="1">
    <location>
        <begin position="6"/>
        <end position="178"/>
    </location>
</feature>
<proteinExistence type="predicted"/>
<dbReference type="STRING" id="1678840.ATC1_1181"/>
<dbReference type="InterPro" id="IPR001173">
    <property type="entry name" value="Glyco_trans_2-like"/>
</dbReference>
<dbReference type="Pfam" id="PF00535">
    <property type="entry name" value="Glycos_transf_2"/>
    <property type="match status" value="1"/>
</dbReference>
<gene>
    <name evidence="2" type="ORF">ATC1_1181</name>
</gene>
<dbReference type="InterPro" id="IPR050256">
    <property type="entry name" value="Glycosyltransferase_2"/>
</dbReference>